<accession>A0ABU9UX12</accession>
<comment type="caution">
    <text evidence="1">The sequence shown here is derived from an EMBL/GenBank/DDBJ whole genome shotgun (WGS) entry which is preliminary data.</text>
</comment>
<name>A0ABU9UX12_9GAMM</name>
<sequence>MDIKKVIRLLGPLIIDGVISVRNNSHERIVEMLHDLQFITRNIAVTSSQTIIELQLLDAEPFYRLLAGEANKFLLASMITRERSTQDQLKNASWQTIENYYAAYYGVHYLLRLTGVSVTNIDMRAIHAIQTSIYGAFPVPSSVPGGLYILKFDDTTQILTLIKNNKKSGGSHQEAWQLWVELVEKLSLQTQIDPVEYAPISVSLAEHKQFLIKSTAKYNPPEIRGEINYQFRGGAWVFEKDSSKSVGVLQRSIAGEVSLNTPGKATPHSLIANNKMIINLAKSVFTHSAEKYPKGICRALFNKYKIYI</sequence>
<dbReference type="Proteomes" id="UP001489333">
    <property type="component" value="Unassembled WGS sequence"/>
</dbReference>
<protein>
    <recommendedName>
        <fullName evidence="3">Cyclic nucleotide-binding domain-containing protein</fullName>
    </recommendedName>
</protein>
<evidence type="ECO:0000313" key="2">
    <source>
        <dbReference type="Proteomes" id="UP001489333"/>
    </source>
</evidence>
<proteinExistence type="predicted"/>
<keyword evidence="2" id="KW-1185">Reference proteome</keyword>
<dbReference type="EMBL" id="JBCHKU010000026">
    <property type="protein sequence ID" value="MEM6250268.1"/>
    <property type="molecule type" value="Genomic_DNA"/>
</dbReference>
<evidence type="ECO:0000313" key="1">
    <source>
        <dbReference type="EMBL" id="MEM6250268.1"/>
    </source>
</evidence>
<gene>
    <name evidence="1" type="ORF">AAGS29_16825</name>
</gene>
<evidence type="ECO:0008006" key="3">
    <source>
        <dbReference type="Google" id="ProtNLM"/>
    </source>
</evidence>
<dbReference type="RefSeq" id="WP_342902302.1">
    <property type="nucleotide sequence ID" value="NZ_JBCHKU010000026.1"/>
</dbReference>
<reference evidence="1 2" key="1">
    <citation type="submission" date="2024-04" db="EMBL/GenBank/DDBJ databases">
        <title>Novel Shewanella species isolated from Baltic Sea sediments.</title>
        <authorList>
            <person name="Martin-Rodriguez A.J."/>
            <person name="Fernandez-Juarez V."/>
            <person name="Valeriano V.D."/>
            <person name="Mihindukulasooriya I."/>
            <person name="Ceresnova L."/>
            <person name="Joffre E."/>
            <person name="Jensie-Markopoulos S."/>
            <person name="Moore E.R.B."/>
            <person name="Sjoling A."/>
        </authorList>
    </citation>
    <scope>NUCLEOTIDE SEQUENCE [LARGE SCALE GENOMIC DNA]</scope>
    <source>
        <strain evidence="1 2">VAX-SP0-0CM-1</strain>
    </source>
</reference>
<organism evidence="1 2">
    <name type="scientific">Shewanella vaxholmensis</name>
    <dbReference type="NCBI Taxonomy" id="3063535"/>
    <lineage>
        <taxon>Bacteria</taxon>
        <taxon>Pseudomonadati</taxon>
        <taxon>Pseudomonadota</taxon>
        <taxon>Gammaproteobacteria</taxon>
        <taxon>Alteromonadales</taxon>
        <taxon>Shewanellaceae</taxon>
        <taxon>Shewanella</taxon>
    </lineage>
</organism>